<proteinExistence type="predicted"/>
<name>A0ABS2GV21_9BURK</name>
<reference evidence="3 4" key="1">
    <citation type="journal article" date="2021" name="Sci. Rep.">
        <title>The distribution of antibiotic resistance genes in chicken gut microbiota commensals.</title>
        <authorList>
            <person name="Juricova H."/>
            <person name="Matiasovicova J."/>
            <person name="Kubasova T."/>
            <person name="Cejkova D."/>
            <person name="Rychlik I."/>
        </authorList>
    </citation>
    <scope>NUCLEOTIDE SEQUENCE [LARGE SCALE GENOMIC DNA]</scope>
    <source>
        <strain evidence="3 4">An562</strain>
    </source>
</reference>
<organism evidence="3 4">
    <name type="scientific">Parasutterella secunda</name>
    <dbReference type="NCBI Taxonomy" id="626947"/>
    <lineage>
        <taxon>Bacteria</taxon>
        <taxon>Pseudomonadati</taxon>
        <taxon>Pseudomonadota</taxon>
        <taxon>Betaproteobacteria</taxon>
        <taxon>Burkholderiales</taxon>
        <taxon>Sutterellaceae</taxon>
        <taxon>Parasutterella</taxon>
    </lineage>
</organism>
<dbReference type="Gene3D" id="3.40.50.300">
    <property type="entry name" value="P-loop containing nucleotide triphosphate hydrolases"/>
    <property type="match status" value="1"/>
</dbReference>
<protein>
    <submittedName>
        <fullName evidence="3">ATP-binding protein</fullName>
    </submittedName>
</protein>
<dbReference type="InterPro" id="IPR011335">
    <property type="entry name" value="Restrct_endonuc-II-like"/>
</dbReference>
<dbReference type="Proteomes" id="UP000777002">
    <property type="component" value="Unassembled WGS sequence"/>
</dbReference>
<dbReference type="Gene3D" id="1.10.10.10">
    <property type="entry name" value="Winged helix-like DNA-binding domain superfamily/Winged helix DNA-binding domain"/>
    <property type="match status" value="1"/>
</dbReference>
<evidence type="ECO:0000259" key="2">
    <source>
        <dbReference type="Pfam" id="PF03008"/>
    </source>
</evidence>
<dbReference type="InterPro" id="IPR011579">
    <property type="entry name" value="ATPase_dom"/>
</dbReference>
<dbReference type="PANTHER" id="PTHR34704:SF1">
    <property type="entry name" value="ATPASE"/>
    <property type="match status" value="1"/>
</dbReference>
<dbReference type="PANTHER" id="PTHR34704">
    <property type="entry name" value="ATPASE"/>
    <property type="match status" value="1"/>
</dbReference>
<accession>A0ABS2GV21</accession>
<keyword evidence="3" id="KW-0067">ATP-binding</keyword>
<keyword evidence="4" id="KW-1185">Reference proteome</keyword>
<dbReference type="RefSeq" id="WP_205050296.1">
    <property type="nucleotide sequence ID" value="NZ_JACJKX010000008.1"/>
</dbReference>
<dbReference type="GO" id="GO:0005524">
    <property type="term" value="F:ATP binding"/>
    <property type="evidence" value="ECO:0007669"/>
    <property type="project" value="UniProtKB-KW"/>
</dbReference>
<feature type="domain" description="DUF234" evidence="2">
    <location>
        <begin position="318"/>
        <end position="409"/>
    </location>
</feature>
<evidence type="ECO:0000259" key="1">
    <source>
        <dbReference type="Pfam" id="PF01637"/>
    </source>
</evidence>
<dbReference type="SUPFAM" id="SSF52980">
    <property type="entry name" value="Restriction endonuclease-like"/>
    <property type="match status" value="1"/>
</dbReference>
<keyword evidence="3" id="KW-0547">Nucleotide-binding</keyword>
<dbReference type="Pfam" id="PF01637">
    <property type="entry name" value="ATPase_2"/>
    <property type="match status" value="1"/>
</dbReference>
<feature type="domain" description="ATPase" evidence="1">
    <location>
        <begin position="4"/>
        <end position="204"/>
    </location>
</feature>
<dbReference type="InterPro" id="IPR004256">
    <property type="entry name" value="DUF234"/>
</dbReference>
<gene>
    <name evidence="3" type="ORF">H5985_05415</name>
</gene>
<dbReference type="InterPro" id="IPR027417">
    <property type="entry name" value="P-loop_NTPase"/>
</dbReference>
<evidence type="ECO:0000313" key="4">
    <source>
        <dbReference type="Proteomes" id="UP000777002"/>
    </source>
</evidence>
<dbReference type="EMBL" id="JACJKX010000008">
    <property type="protein sequence ID" value="MBM6928707.1"/>
    <property type="molecule type" value="Genomic_DNA"/>
</dbReference>
<dbReference type="InterPro" id="IPR036388">
    <property type="entry name" value="WH-like_DNA-bd_sf"/>
</dbReference>
<dbReference type="SUPFAM" id="SSF52540">
    <property type="entry name" value="P-loop containing nucleoside triphosphate hydrolases"/>
    <property type="match status" value="1"/>
</dbReference>
<dbReference type="Pfam" id="PF03008">
    <property type="entry name" value="DUF234"/>
    <property type="match status" value="1"/>
</dbReference>
<comment type="caution">
    <text evidence="3">The sequence shown here is derived from an EMBL/GenBank/DDBJ whole genome shotgun (WGS) entry which is preliminary data.</text>
</comment>
<evidence type="ECO:0000313" key="3">
    <source>
        <dbReference type="EMBL" id="MBM6928707.1"/>
    </source>
</evidence>
<sequence>MFKFFGRVQELNTLETAYQSDQAELVVLYGRRRIGKTSLLSKFCQDKPSLYYSAKQVSDPIQLQDFSRRVIAAGAPLGRYVSSFETWETAFEQCSELAGKEKFLLILDEFPYMVQGNPSLASLLQHLWDHKLSQKNLMIVLCGSSMSFMEKEVLGEKSPLYGRATRTIKLSNMGYSEAMEFFPNFSTRDKILSYAVLGGSPYCLSCFDDSNSLKKNIIETILSPSGRLWDYPATLIHQECRDPSRYNDILTAVACGATKFSEIVSKTEILSANLPRFLSSLEEMGFIRREFSIDIPVKQKTIRQRGLYRLGDPFISFWYRYVWSNLDLLTMGGAEQLWEHLIEPELNEVASFPFEDICRQYLWAQNAKNDLPFLARNIGRWWNKSSEIDLLATSFDGNSGLFGECKFKNSPMTLRDYFALKQKAEELHFDEKYFVLFSLSGFSPELKQLAQNSEEGLRLVDAEELLNNKPNQ</sequence>